<dbReference type="EMBL" id="JARSBO010000002">
    <property type="protein sequence ID" value="MDG4718432.1"/>
    <property type="molecule type" value="Genomic_DNA"/>
</dbReference>
<comment type="caution">
    <text evidence="1">The sequence shown here is derived from an EMBL/GenBank/DDBJ whole genome shotgun (WGS) entry which is preliminary data.</text>
</comment>
<evidence type="ECO:0000313" key="1">
    <source>
        <dbReference type="EMBL" id="MDG4718432.1"/>
    </source>
</evidence>
<reference evidence="1 2" key="1">
    <citation type="submission" date="2023-03" db="EMBL/GenBank/DDBJ databases">
        <title>Strain FZY0004 represents a novel species in the genus Thalassospira isolated from seawater.</title>
        <authorList>
            <person name="Fu Z.-Y."/>
        </authorList>
    </citation>
    <scope>NUCLEOTIDE SEQUENCE [LARGE SCALE GENOMIC DNA]</scope>
    <source>
        <strain evidence="1 2">FZY0004</strain>
    </source>
</reference>
<dbReference type="RefSeq" id="WP_278006803.1">
    <property type="nucleotide sequence ID" value="NZ_JARSBO010000002.1"/>
</dbReference>
<evidence type="ECO:0008006" key="3">
    <source>
        <dbReference type="Google" id="ProtNLM"/>
    </source>
</evidence>
<sequence>MFSIDDAQVISDRVLRDQIERHPRAQELLRAFLYPYDAPDQDFLFSAGQIKSLGTDEVLSQTIGRVPVLAVGSNRAPVQLTRKFSHQNISDTIPVTLGWMMHHDIVYSTHISGYGAVPATLAPSPGTRVRIAVTWLDAGQLAHMHVTESVPVQYQYVGLHGRDIELDCGHVVDNVGLYQSSSGYLFGRENTFALSAIRAENRRYQALSQWDIMAHIARAKGQVLRPEFVLRLIDDQDFRNAVNGCIVTR</sequence>
<dbReference type="Proteomes" id="UP001529180">
    <property type="component" value="Unassembled WGS sequence"/>
</dbReference>
<protein>
    <recommendedName>
        <fullName evidence="3">Hedgehog/Intein (Hint) domain-containing protein</fullName>
    </recommendedName>
</protein>
<organism evidence="1 2">
    <name type="scientific">Thalassospira aquimaris</name>
    <dbReference type="NCBI Taxonomy" id="3037796"/>
    <lineage>
        <taxon>Bacteria</taxon>
        <taxon>Pseudomonadati</taxon>
        <taxon>Pseudomonadota</taxon>
        <taxon>Alphaproteobacteria</taxon>
        <taxon>Rhodospirillales</taxon>
        <taxon>Thalassospiraceae</taxon>
        <taxon>Thalassospira</taxon>
    </lineage>
</organism>
<evidence type="ECO:0000313" key="2">
    <source>
        <dbReference type="Proteomes" id="UP001529180"/>
    </source>
</evidence>
<name>A0ABT6G8P2_9PROT</name>
<gene>
    <name evidence="1" type="ORF">P7680_05445</name>
</gene>
<keyword evidence="2" id="KW-1185">Reference proteome</keyword>
<accession>A0ABT6G8P2</accession>
<proteinExistence type="predicted"/>